<reference evidence="2" key="1">
    <citation type="submission" date="2020-11" db="EMBL/GenBank/DDBJ databases">
        <authorList>
            <person name="Whitehead M."/>
        </authorList>
    </citation>
    <scope>NUCLEOTIDE SEQUENCE</scope>
    <source>
        <strain evidence="2">EGII</strain>
    </source>
</reference>
<comment type="caution">
    <text evidence="2">The sequence shown here is derived from an EMBL/GenBank/DDBJ whole genome shotgun (WGS) entry which is preliminary data.</text>
</comment>
<name>A0A811U2J2_CERCA</name>
<dbReference type="Proteomes" id="UP000606786">
    <property type="component" value="Unassembled WGS sequence"/>
</dbReference>
<organism evidence="2 3">
    <name type="scientific">Ceratitis capitata</name>
    <name type="common">Mediterranean fruit fly</name>
    <name type="synonym">Tephritis capitata</name>
    <dbReference type="NCBI Taxonomy" id="7213"/>
    <lineage>
        <taxon>Eukaryota</taxon>
        <taxon>Metazoa</taxon>
        <taxon>Ecdysozoa</taxon>
        <taxon>Arthropoda</taxon>
        <taxon>Hexapoda</taxon>
        <taxon>Insecta</taxon>
        <taxon>Pterygota</taxon>
        <taxon>Neoptera</taxon>
        <taxon>Endopterygota</taxon>
        <taxon>Diptera</taxon>
        <taxon>Brachycera</taxon>
        <taxon>Muscomorpha</taxon>
        <taxon>Tephritoidea</taxon>
        <taxon>Tephritidae</taxon>
        <taxon>Ceratitis</taxon>
        <taxon>Ceratitis</taxon>
    </lineage>
</organism>
<keyword evidence="1" id="KW-0472">Membrane</keyword>
<feature type="transmembrane region" description="Helical" evidence="1">
    <location>
        <begin position="12"/>
        <end position="30"/>
    </location>
</feature>
<accession>A0A811U2J2</accession>
<keyword evidence="3" id="KW-1185">Reference proteome</keyword>
<evidence type="ECO:0000313" key="2">
    <source>
        <dbReference type="EMBL" id="CAD6993129.1"/>
    </source>
</evidence>
<evidence type="ECO:0000313" key="3">
    <source>
        <dbReference type="Proteomes" id="UP000606786"/>
    </source>
</evidence>
<dbReference type="AlphaFoldDB" id="A0A811U2J2"/>
<dbReference type="EMBL" id="CAJHJT010000001">
    <property type="protein sequence ID" value="CAD6993129.1"/>
    <property type="molecule type" value="Genomic_DNA"/>
</dbReference>
<sequence length="109" mass="13045">MKCFCLHTKTATHTYLSVCLFSFILNLLGIPEKTNKNHFITEQNSRLHKNIRQKESSNYFRYDHFKRLADNTDISDAEIQYRSWLKRPLRDQYSGYKFRGFKSTSVKLD</sequence>
<evidence type="ECO:0000256" key="1">
    <source>
        <dbReference type="SAM" id="Phobius"/>
    </source>
</evidence>
<gene>
    <name evidence="2" type="ORF">CCAP1982_LOCUS1955</name>
</gene>
<keyword evidence="1" id="KW-0812">Transmembrane</keyword>
<keyword evidence="1" id="KW-1133">Transmembrane helix</keyword>
<protein>
    <submittedName>
        <fullName evidence="2">(Mediterranean fruit fly) hypothetical protein</fullName>
    </submittedName>
</protein>
<proteinExistence type="predicted"/>